<dbReference type="PANTHER" id="PTHR10632:SF2">
    <property type="entry name" value="SULFIDE:QUINONE OXIDOREDUCTASE, MITOCHONDRIAL"/>
    <property type="match status" value="1"/>
</dbReference>
<evidence type="ECO:0000256" key="23">
    <source>
        <dbReference type="SAM" id="Phobius"/>
    </source>
</evidence>
<keyword evidence="5 23" id="KW-0812">Transmembrane</keyword>
<evidence type="ECO:0000256" key="11">
    <source>
        <dbReference type="ARBA" id="ARBA00023002"/>
    </source>
</evidence>
<evidence type="ECO:0000256" key="19">
    <source>
        <dbReference type="ARBA" id="ARBA00060891"/>
    </source>
</evidence>
<comment type="similarity">
    <text evidence="19">Belongs to the SQRD family.</text>
</comment>
<keyword evidence="9" id="KW-0809">Transit peptide</keyword>
<dbReference type="InterPro" id="IPR036188">
    <property type="entry name" value="FAD/NAD-bd_sf"/>
</dbReference>
<evidence type="ECO:0000256" key="16">
    <source>
        <dbReference type="ARBA" id="ARBA00052810"/>
    </source>
</evidence>
<evidence type="ECO:0000259" key="24">
    <source>
        <dbReference type="Pfam" id="PF07992"/>
    </source>
</evidence>
<dbReference type="VEuPathDB" id="VectorBase:ACON2_036149"/>
<dbReference type="GO" id="GO:0106436">
    <property type="term" value="F:glutathione-dependent sulfide quinone oxidoreductase activity"/>
    <property type="evidence" value="ECO:0007669"/>
    <property type="project" value="UniProtKB-EC"/>
</dbReference>
<comment type="catalytic activity">
    <reaction evidence="15">
        <text>ubiquinone-10 + hydrogen sulfide + sulfite + 2 H(+) = ubiquinol-10 + thiosulfate</text>
        <dbReference type="Rhea" id="RHEA:38359"/>
        <dbReference type="ChEBI" id="CHEBI:15378"/>
        <dbReference type="ChEBI" id="CHEBI:17359"/>
        <dbReference type="ChEBI" id="CHEBI:29919"/>
        <dbReference type="ChEBI" id="CHEBI:33542"/>
        <dbReference type="ChEBI" id="CHEBI:46245"/>
        <dbReference type="ChEBI" id="CHEBI:64183"/>
    </reaction>
    <physiologicalReaction direction="left-to-right" evidence="15">
        <dbReference type="Rhea" id="RHEA:38360"/>
    </physiologicalReaction>
</comment>
<evidence type="ECO:0000256" key="7">
    <source>
        <dbReference type="ARBA" id="ARBA00022824"/>
    </source>
</evidence>
<dbReference type="PRINTS" id="PR00368">
    <property type="entry name" value="FADPNR"/>
</dbReference>
<evidence type="ECO:0000256" key="18">
    <source>
        <dbReference type="ARBA" id="ARBA00059167"/>
    </source>
</evidence>
<evidence type="ECO:0000256" key="14">
    <source>
        <dbReference type="ARBA" id="ARBA00023136"/>
    </source>
</evidence>
<dbReference type="GO" id="GO:0070221">
    <property type="term" value="P:sulfide oxidation, using sulfide:quinone oxidoreductase"/>
    <property type="evidence" value="ECO:0007669"/>
    <property type="project" value="TreeGrafter"/>
</dbReference>
<feature type="transmembrane region" description="Helical" evidence="23">
    <location>
        <begin position="606"/>
        <end position="623"/>
    </location>
</feature>
<evidence type="ECO:0000256" key="6">
    <source>
        <dbReference type="ARBA" id="ARBA00022719"/>
    </source>
</evidence>
<dbReference type="SUPFAM" id="SSF51905">
    <property type="entry name" value="FAD/NAD(P)-binding domain"/>
    <property type="match status" value="1"/>
</dbReference>
<dbReference type="EC" id="1.8.5.8" evidence="20"/>
<comment type="function">
    <text evidence="18">Catalyzes the oxidation of hydrogen sulfide with the help of a quinone, such as ubiquinone-10, giving rise to thiosulfate and ultimately to sulfane (molecular sulfur) atoms. Requires an additional electron acceptor; can use sulfite, sulfide or cyanide (in vitro). It is believed the in vivo electron acceptor is glutathione.</text>
</comment>
<evidence type="ECO:0000313" key="25">
    <source>
        <dbReference type="EnsemblMetazoa" id="ACOM035586-PA.1"/>
    </source>
</evidence>
<accession>A0A8W7PPY8</accession>
<dbReference type="VEuPathDB" id="VectorBase:ACON2_031789"/>
<dbReference type="Pfam" id="PF06775">
    <property type="entry name" value="Seipin"/>
    <property type="match status" value="1"/>
</dbReference>
<keyword evidence="14 23" id="KW-0472">Membrane</keyword>
<evidence type="ECO:0000256" key="21">
    <source>
        <dbReference type="ARBA" id="ARBA00070160"/>
    </source>
</evidence>
<dbReference type="Gene3D" id="3.50.50.60">
    <property type="entry name" value="FAD/NAD(P)-binding domain"/>
    <property type="match status" value="2"/>
</dbReference>
<evidence type="ECO:0000256" key="20">
    <source>
        <dbReference type="ARBA" id="ARBA00066447"/>
    </source>
</evidence>
<proteinExistence type="inferred from homology"/>
<comment type="catalytic activity">
    <reaction evidence="17">
        <text>a quinone + hydrogen sulfide + glutathione + H(+) = S-sulfanylglutathione + a quinol</text>
        <dbReference type="Rhea" id="RHEA:55156"/>
        <dbReference type="ChEBI" id="CHEBI:15378"/>
        <dbReference type="ChEBI" id="CHEBI:24646"/>
        <dbReference type="ChEBI" id="CHEBI:29919"/>
        <dbReference type="ChEBI" id="CHEBI:57925"/>
        <dbReference type="ChEBI" id="CHEBI:58905"/>
        <dbReference type="ChEBI" id="CHEBI:132124"/>
        <dbReference type="EC" id="1.8.5.8"/>
    </reaction>
    <physiologicalReaction direction="left-to-right" evidence="17">
        <dbReference type="Rhea" id="RHEA:55157"/>
    </physiologicalReaction>
</comment>
<keyword evidence="12" id="KW-0443">Lipid metabolism</keyword>
<dbReference type="InterPro" id="IPR009617">
    <property type="entry name" value="Seipin"/>
</dbReference>
<dbReference type="GO" id="GO:0005789">
    <property type="term" value="C:endoplasmic reticulum membrane"/>
    <property type="evidence" value="ECO:0007669"/>
    <property type="project" value="UniProtKB-SubCell"/>
</dbReference>
<evidence type="ECO:0000256" key="22">
    <source>
        <dbReference type="ARBA" id="ARBA00082958"/>
    </source>
</evidence>
<keyword evidence="8" id="KW-0274">FAD</keyword>
<evidence type="ECO:0000256" key="1">
    <source>
        <dbReference type="ARBA" id="ARBA00001974"/>
    </source>
</evidence>
<comment type="catalytic activity">
    <reaction evidence="16">
        <text>ubiquinone-10 + hydrogen sulfide + glutathione + H(+) = S-sulfanylglutathione + ubiquinol-10</text>
        <dbReference type="Rhea" id="RHEA:62608"/>
        <dbReference type="ChEBI" id="CHEBI:15378"/>
        <dbReference type="ChEBI" id="CHEBI:29919"/>
        <dbReference type="ChEBI" id="CHEBI:46245"/>
        <dbReference type="ChEBI" id="CHEBI:57925"/>
        <dbReference type="ChEBI" id="CHEBI:58905"/>
        <dbReference type="ChEBI" id="CHEBI:64183"/>
    </reaction>
    <physiologicalReaction direction="left-to-right" evidence="16">
        <dbReference type="Rhea" id="RHEA:62609"/>
    </physiologicalReaction>
</comment>
<organism evidence="25">
    <name type="scientific">Anopheles coluzzii</name>
    <name type="common">African malaria mosquito</name>
    <dbReference type="NCBI Taxonomy" id="1518534"/>
    <lineage>
        <taxon>Eukaryota</taxon>
        <taxon>Metazoa</taxon>
        <taxon>Ecdysozoa</taxon>
        <taxon>Arthropoda</taxon>
        <taxon>Hexapoda</taxon>
        <taxon>Insecta</taxon>
        <taxon>Pterygota</taxon>
        <taxon>Neoptera</taxon>
        <taxon>Endopterygota</taxon>
        <taxon>Diptera</taxon>
        <taxon>Nematocera</taxon>
        <taxon>Culicoidea</taxon>
        <taxon>Culicidae</taxon>
        <taxon>Anophelinae</taxon>
        <taxon>Anopheles</taxon>
    </lineage>
</organism>
<dbReference type="PANTHER" id="PTHR10632">
    <property type="entry name" value="SULFIDE:QUINONE OXIDOREDUCTASE"/>
    <property type="match status" value="1"/>
</dbReference>
<evidence type="ECO:0000256" key="12">
    <source>
        <dbReference type="ARBA" id="ARBA00023098"/>
    </source>
</evidence>
<keyword evidence="10 23" id="KW-1133">Transmembrane helix</keyword>
<evidence type="ECO:0000256" key="4">
    <source>
        <dbReference type="ARBA" id="ARBA00022630"/>
    </source>
</evidence>
<evidence type="ECO:0000256" key="17">
    <source>
        <dbReference type="ARBA" id="ARBA00052986"/>
    </source>
</evidence>
<evidence type="ECO:0000256" key="2">
    <source>
        <dbReference type="ARBA" id="ARBA00004173"/>
    </source>
</evidence>
<dbReference type="EnsemblMetazoa" id="ACOM035586-RA">
    <property type="protein sequence ID" value="ACOM035586-PA.1"/>
    <property type="gene ID" value="ACOM035586"/>
</dbReference>
<dbReference type="GO" id="GO:0048038">
    <property type="term" value="F:quinone binding"/>
    <property type="evidence" value="ECO:0007669"/>
    <property type="project" value="UniProtKB-KW"/>
</dbReference>
<dbReference type="GO" id="GO:0071949">
    <property type="term" value="F:FAD binding"/>
    <property type="evidence" value="ECO:0007669"/>
    <property type="project" value="TreeGrafter"/>
</dbReference>
<name>A0A8W7PPY8_ANOCL</name>
<evidence type="ECO:0000256" key="3">
    <source>
        <dbReference type="ARBA" id="ARBA00004477"/>
    </source>
</evidence>
<sequence length="759" mass="85947">MMLLLRKDDEYRCKLLVVGGGAGGCSVAAKASNKLGAGKVIVLEPADNHYYQPMFTLIGGGIKKLEDSFRPMKSVLPALATWIKDSAAKFEPESNTVHTSGGDTIEYEYLLVAVGLQLNYDKIPGLLEALSIPNGKVCSNYSPKYVDRTYQALKNFRTGNAVFTFPNSPVKCPGAPQKVLYIAEHYLRKSRKRKNAQLHYNTSLPVLFGVKHYADALWEIVKKRDINVNLRTNLVEVKPGTDEAVFENLDKPDERFTVKYELLHVTPPMGAPDVLKACKSLVTEVGFVDVNKDTLQHQKFSNVFAIGDCSSSPNSKTAASVAAQSQVVYKNLMAVMEGRTPNRVFDGYASCPLVTGYNTCMLAEFDYSLTPLETFPLDQRKERFTMYLMKKDFMPPLYWHLLLNGLWNGPGLMRKLMHFRLHSLASRCTRNMGLLGLVLMILDPFKIVRNYVFKPVATLGLAAAEEYRARKEKSVTTTKNVFLKLLVVVLVGFSVVWASIFLYLYFYYSYMPSVLHVKDVHLNIRECQDNAYDCKPYPTANVALTNHQRFLMVGQPYKIILNLEMPESEHNGKIGMFTVCGTVKDYGHVEVARSCRMSMLHYKSDLLKTILTFVFAPLLVFGYREEKQLVTVELFSNFLDDSTHPATNIDITIHCRDIQLYSAQLQVVANFTGLRYLMFNWPVLSALIGITTNLFFILIVCVLSWYHWDDTEWISDIRDRYQQIVKGVSKVNAAMEQTKAVNPLKDTDTPSKDWLLDEE</sequence>
<dbReference type="PROSITE" id="PS51257">
    <property type="entry name" value="PROKAR_LIPOPROTEIN"/>
    <property type="match status" value="1"/>
</dbReference>
<dbReference type="GO" id="GO:0005739">
    <property type="term" value="C:mitochondrion"/>
    <property type="evidence" value="ECO:0007669"/>
    <property type="project" value="UniProtKB-SubCell"/>
</dbReference>
<dbReference type="FunFam" id="3.50.50.60:FF:000034">
    <property type="entry name" value="sulfide:quinone oxidoreductase, mitochondrial"/>
    <property type="match status" value="1"/>
</dbReference>
<evidence type="ECO:0000256" key="8">
    <source>
        <dbReference type="ARBA" id="ARBA00022827"/>
    </source>
</evidence>
<keyword evidence="6" id="KW-0874">Quinone</keyword>
<reference evidence="25" key="1">
    <citation type="submission" date="2022-08" db="UniProtKB">
        <authorList>
            <consortium name="EnsemblMetazoa"/>
        </authorList>
    </citation>
    <scope>IDENTIFICATION</scope>
</reference>
<keyword evidence="4" id="KW-0285">Flavoprotein</keyword>
<dbReference type="GO" id="GO:0006629">
    <property type="term" value="P:lipid metabolic process"/>
    <property type="evidence" value="ECO:0007669"/>
    <property type="project" value="UniProtKB-KW"/>
</dbReference>
<evidence type="ECO:0000256" key="9">
    <source>
        <dbReference type="ARBA" id="ARBA00022946"/>
    </source>
</evidence>
<dbReference type="GO" id="GO:0140042">
    <property type="term" value="P:lipid droplet formation"/>
    <property type="evidence" value="ECO:0007669"/>
    <property type="project" value="UniProtKB-ARBA"/>
</dbReference>
<dbReference type="Pfam" id="PF07992">
    <property type="entry name" value="Pyr_redox_2"/>
    <property type="match status" value="1"/>
</dbReference>
<evidence type="ECO:0000256" key="13">
    <source>
        <dbReference type="ARBA" id="ARBA00023128"/>
    </source>
</evidence>
<dbReference type="InterPro" id="IPR023753">
    <property type="entry name" value="FAD/NAD-binding_dom"/>
</dbReference>
<feature type="transmembrane region" description="Helical" evidence="23">
    <location>
        <begin position="683"/>
        <end position="708"/>
    </location>
</feature>
<feature type="domain" description="FAD/NAD(P)-binding" evidence="24">
    <location>
        <begin position="14"/>
        <end position="128"/>
    </location>
</feature>
<keyword evidence="11" id="KW-0560">Oxidoreductase</keyword>
<evidence type="ECO:0000256" key="15">
    <source>
        <dbReference type="ARBA" id="ARBA00051038"/>
    </source>
</evidence>
<dbReference type="Proteomes" id="UP000075882">
    <property type="component" value="Unassembled WGS sequence"/>
</dbReference>
<comment type="cofactor">
    <cofactor evidence="1">
        <name>FAD</name>
        <dbReference type="ChEBI" id="CHEBI:57692"/>
    </cofactor>
</comment>
<feature type="transmembrane region" description="Helical" evidence="23">
    <location>
        <begin position="481"/>
        <end position="508"/>
    </location>
</feature>
<dbReference type="CDD" id="cd23995">
    <property type="entry name" value="Seipin_BSCL2_like"/>
    <property type="match status" value="1"/>
</dbReference>
<protein>
    <recommendedName>
        <fullName evidence="21">Sulfide:quinone oxidoreductase, mitochondrial</fullName>
        <ecNumber evidence="20">1.8.5.8</ecNumber>
    </recommendedName>
    <alternativeName>
        <fullName evidence="22">Sulfide quinone oxidoreductase</fullName>
    </alternativeName>
</protein>
<dbReference type="GO" id="GO:0070224">
    <property type="term" value="F:sulfide:quinone oxidoreductase activity"/>
    <property type="evidence" value="ECO:0007669"/>
    <property type="project" value="TreeGrafter"/>
</dbReference>
<comment type="subcellular location">
    <subcellularLocation>
        <location evidence="3">Endoplasmic reticulum membrane</location>
        <topology evidence="3">Multi-pass membrane protein</topology>
    </subcellularLocation>
    <subcellularLocation>
        <location evidence="2">Mitochondrion</location>
    </subcellularLocation>
</comment>
<evidence type="ECO:0000256" key="10">
    <source>
        <dbReference type="ARBA" id="ARBA00022989"/>
    </source>
</evidence>
<keyword evidence="7" id="KW-0256">Endoplasmic reticulum</keyword>
<dbReference type="InterPro" id="IPR015904">
    <property type="entry name" value="Sulphide_quinone_reductase"/>
</dbReference>
<keyword evidence="13" id="KW-0496">Mitochondrion</keyword>
<dbReference type="AlphaFoldDB" id="A0A8W7PPY8"/>
<evidence type="ECO:0000256" key="5">
    <source>
        <dbReference type="ARBA" id="ARBA00022692"/>
    </source>
</evidence>